<dbReference type="InterPro" id="IPR037175">
    <property type="entry name" value="KFase_sf"/>
</dbReference>
<dbReference type="InterPro" id="IPR007325">
    <property type="entry name" value="KFase/CYL"/>
</dbReference>
<evidence type="ECO:0000313" key="2">
    <source>
        <dbReference type="Proteomes" id="UP000321805"/>
    </source>
</evidence>
<dbReference type="RefSeq" id="WP_146914987.1">
    <property type="nucleotide sequence ID" value="NZ_CP042430.1"/>
</dbReference>
<dbReference type="KEGG" id="bsol:FSW04_00120"/>
<keyword evidence="2" id="KW-1185">Reference proteome</keyword>
<dbReference type="EMBL" id="CP042430">
    <property type="protein sequence ID" value="QEC46124.1"/>
    <property type="molecule type" value="Genomic_DNA"/>
</dbReference>
<dbReference type="AlphaFoldDB" id="A0A5B8TZH2"/>
<organism evidence="1 2">
    <name type="scientific">Baekduia soli</name>
    <dbReference type="NCBI Taxonomy" id="496014"/>
    <lineage>
        <taxon>Bacteria</taxon>
        <taxon>Bacillati</taxon>
        <taxon>Actinomycetota</taxon>
        <taxon>Thermoleophilia</taxon>
        <taxon>Solirubrobacterales</taxon>
        <taxon>Baekduiaceae</taxon>
        <taxon>Baekduia</taxon>
    </lineage>
</organism>
<dbReference type="PANTHER" id="PTHR34861:SF10">
    <property type="entry name" value="CYCLASE"/>
    <property type="match status" value="1"/>
</dbReference>
<accession>A0A5B8TZH2</accession>
<protein>
    <submittedName>
        <fullName evidence="1">Cyclase family protein</fullName>
    </submittedName>
</protein>
<reference evidence="1 2" key="1">
    <citation type="journal article" date="2018" name="J. Microbiol.">
        <title>Baekduia soli gen. nov., sp. nov., a novel bacterium isolated from the soil of Baekdu Mountain and proposal of a novel family name, Baekduiaceae fam. nov.</title>
        <authorList>
            <person name="An D.S."/>
            <person name="Siddiqi M.Z."/>
            <person name="Kim K.H."/>
            <person name="Yu H.S."/>
            <person name="Im W.T."/>
        </authorList>
    </citation>
    <scope>NUCLEOTIDE SEQUENCE [LARGE SCALE GENOMIC DNA]</scope>
    <source>
        <strain evidence="1 2">BR7-21</strain>
    </source>
</reference>
<sequence>MSPDPEPVPDALLRALEAGVRTYALAQPLHAAVPHSPNHPGFRLALTRRHGDMVRADGGSAASELIVTGGHVGTHVDALAHVSHEGRLHGGVDAYEAQRGGRFSACGIDTLGPVVTRGVLLDVAARVHDVGRLPAAHPITPAELEAAAAAAGVAIAPGDAVLVRTGWAQLWGDAAAFVGAETGVPGPTADAARWLVARGAGLVGSDTTAFEHIAEGAGHALLPAHRVLLVEAGVPIVEMLDLEGLAADGVTAFTFVLAPLPIVGGTGSPVNPLALVGA</sequence>
<dbReference type="SUPFAM" id="SSF102198">
    <property type="entry name" value="Putative cyclase"/>
    <property type="match status" value="1"/>
</dbReference>
<dbReference type="GO" id="GO:0004061">
    <property type="term" value="F:arylformamidase activity"/>
    <property type="evidence" value="ECO:0007669"/>
    <property type="project" value="InterPro"/>
</dbReference>
<dbReference type="Proteomes" id="UP000321805">
    <property type="component" value="Chromosome"/>
</dbReference>
<name>A0A5B8TZH2_9ACTN</name>
<gene>
    <name evidence="1" type="ORF">FSW04_00120</name>
</gene>
<dbReference type="Gene3D" id="3.50.30.50">
    <property type="entry name" value="Putative cyclase"/>
    <property type="match status" value="1"/>
</dbReference>
<dbReference type="Pfam" id="PF04199">
    <property type="entry name" value="Cyclase"/>
    <property type="match status" value="1"/>
</dbReference>
<evidence type="ECO:0000313" key="1">
    <source>
        <dbReference type="EMBL" id="QEC46124.1"/>
    </source>
</evidence>
<dbReference type="PANTHER" id="PTHR34861">
    <property type="match status" value="1"/>
</dbReference>
<dbReference type="OrthoDB" id="7067800at2"/>
<proteinExistence type="predicted"/>
<dbReference type="GO" id="GO:0019441">
    <property type="term" value="P:L-tryptophan catabolic process to kynurenine"/>
    <property type="evidence" value="ECO:0007669"/>
    <property type="project" value="InterPro"/>
</dbReference>